<reference evidence="1 2" key="1">
    <citation type="submission" date="2016-10" db="EMBL/GenBank/DDBJ databases">
        <authorList>
            <person name="Varghese N."/>
            <person name="Submissions S."/>
        </authorList>
    </citation>
    <scope>NUCLEOTIDE SEQUENCE [LARGE SCALE GENOMIC DNA]</scope>
    <source>
        <strain evidence="1 2">LMG 21974</strain>
    </source>
</reference>
<name>A0A9X8MHZ3_9PSED</name>
<evidence type="ECO:0000313" key="1">
    <source>
        <dbReference type="EMBL" id="SER53016.1"/>
    </source>
</evidence>
<dbReference type="EMBL" id="FOEV01000036">
    <property type="protein sequence ID" value="SER53016.1"/>
    <property type="molecule type" value="Genomic_DNA"/>
</dbReference>
<evidence type="ECO:0000313" key="2">
    <source>
        <dbReference type="Proteomes" id="UP000183210"/>
    </source>
</evidence>
<accession>A0A9X8MHZ3</accession>
<proteinExistence type="predicted"/>
<feature type="non-terminal residue" evidence="1">
    <location>
        <position position="39"/>
    </location>
</feature>
<protein>
    <submittedName>
        <fullName evidence="1">Uncharacterized protein</fullName>
    </submittedName>
</protein>
<dbReference type="Proteomes" id="UP000183210">
    <property type="component" value="Unassembled WGS sequence"/>
</dbReference>
<organism evidence="1 2">
    <name type="scientific">Pseudomonas lutea</name>
    <dbReference type="NCBI Taxonomy" id="243924"/>
    <lineage>
        <taxon>Bacteria</taxon>
        <taxon>Pseudomonadati</taxon>
        <taxon>Pseudomonadota</taxon>
        <taxon>Gammaproteobacteria</taxon>
        <taxon>Pseudomonadales</taxon>
        <taxon>Pseudomonadaceae</taxon>
        <taxon>Pseudomonas</taxon>
    </lineage>
</organism>
<dbReference type="AlphaFoldDB" id="A0A9X8MHZ3"/>
<comment type="caution">
    <text evidence="1">The sequence shown here is derived from an EMBL/GenBank/DDBJ whole genome shotgun (WGS) entry which is preliminary data.</text>
</comment>
<sequence length="39" mass="4331">MISLIGPRCSGLLILDTDLGENLADREVSDEQAATYFFR</sequence>
<gene>
    <name evidence="1" type="ORF">SAMN05216409_1363</name>
</gene>